<dbReference type="InterPro" id="IPR021352">
    <property type="entry name" value="DUF2971"/>
</dbReference>
<proteinExistence type="predicted"/>
<reference evidence="1 2" key="1">
    <citation type="submission" date="2018-06" db="EMBL/GenBank/DDBJ databases">
        <title>Genomic Encyclopedia of Archaeal and Bacterial Type Strains, Phase II (KMG-II): from individual species to whole genera.</title>
        <authorList>
            <person name="Goeker M."/>
        </authorList>
    </citation>
    <scope>NUCLEOTIDE SEQUENCE [LARGE SCALE GENOMIC DNA]</scope>
    <source>
        <strain evidence="1 2">DSM 23446</strain>
    </source>
</reference>
<evidence type="ECO:0008006" key="3">
    <source>
        <dbReference type="Google" id="ProtNLM"/>
    </source>
</evidence>
<keyword evidence="2" id="KW-1185">Reference proteome</keyword>
<name>A0A327P914_9BACT</name>
<dbReference type="Pfam" id="PF11185">
    <property type="entry name" value="DUF2971"/>
    <property type="match status" value="1"/>
</dbReference>
<sequence length="277" mass="32302">MTEELLYHYTSIESLHKILLGDGENIVLRATHANFMNDPDEFEFANKIITKTLLEYESENSVSEKKSDNLFGRGGIFGSFAYLPGEPFILSLSEHKDHLSMWRAYGHDGNGVCIGLDKEMLTSYSKDPEVINTTLLKCEYRKEIVENHFRKYWKNKYDDFKIEKSENGQITTGYNDTSLFFTMPKIGFSAKSPSYSSEAEWRLCTNEWKNYQFRTKGNLFVPFIEHKFRKEILKKIVIGPCLNGLQVEQGMRFFLKKHNFPEGKAFIERSKISYRQV</sequence>
<evidence type="ECO:0000313" key="1">
    <source>
        <dbReference type="EMBL" id="RAI88071.1"/>
    </source>
</evidence>
<gene>
    <name evidence="1" type="ORF">LV83_02989</name>
</gene>
<dbReference type="RefSeq" id="WP_111612318.1">
    <property type="nucleotide sequence ID" value="NZ_QLLK01000008.1"/>
</dbReference>
<organism evidence="1 2">
    <name type="scientific">Algoriphagus yeomjeoni</name>
    <dbReference type="NCBI Taxonomy" id="291403"/>
    <lineage>
        <taxon>Bacteria</taxon>
        <taxon>Pseudomonadati</taxon>
        <taxon>Bacteroidota</taxon>
        <taxon>Cytophagia</taxon>
        <taxon>Cytophagales</taxon>
        <taxon>Cyclobacteriaceae</taxon>
        <taxon>Algoriphagus</taxon>
    </lineage>
</organism>
<accession>A0A327P914</accession>
<protein>
    <recommendedName>
        <fullName evidence="3">DUF2971 family protein</fullName>
    </recommendedName>
</protein>
<dbReference type="AlphaFoldDB" id="A0A327P914"/>
<dbReference type="Proteomes" id="UP000249610">
    <property type="component" value="Unassembled WGS sequence"/>
</dbReference>
<dbReference type="OrthoDB" id="3034312at2"/>
<dbReference type="EMBL" id="QLLK01000008">
    <property type="protein sequence ID" value="RAI88071.1"/>
    <property type="molecule type" value="Genomic_DNA"/>
</dbReference>
<comment type="caution">
    <text evidence="1">The sequence shown here is derived from an EMBL/GenBank/DDBJ whole genome shotgun (WGS) entry which is preliminary data.</text>
</comment>
<evidence type="ECO:0000313" key="2">
    <source>
        <dbReference type="Proteomes" id="UP000249610"/>
    </source>
</evidence>